<accession>F9UPW3</accession>
<name>F9UPW3_LACPL</name>
<dbReference type="HOGENOM" id="CLU_1127962_0_0_9"/>
<reference evidence="2 3" key="1">
    <citation type="journal article" date="2003" name="Proc. Natl. Acad. Sci. U.S.A.">
        <title>Complete genome sequence of Lactobacillus plantarum WCFS1.</title>
        <authorList>
            <person name="Kleerebezem M."/>
            <person name="Boekhorst J."/>
            <person name="van Kranenburg R."/>
            <person name="Molenaar D."/>
            <person name="Kuipers O.P."/>
            <person name="Leer R."/>
            <person name="Tarchini R."/>
            <person name="Peters S.A."/>
            <person name="Sandbrink H.M."/>
            <person name="Fiers M.W."/>
            <person name="Stiekema W."/>
            <person name="Lankhorst R.M."/>
            <person name="Bron P.A."/>
            <person name="Hoffer S.M."/>
            <person name="Groot M.N."/>
            <person name="Kerkhoven R."/>
            <person name="de Vries M."/>
            <person name="Ursing B."/>
            <person name="de Vos W.M."/>
            <person name="Siezen R.J."/>
        </authorList>
    </citation>
    <scope>NUCLEOTIDE SEQUENCE [LARGE SCALE GENOMIC DNA]</scope>
    <source>
        <strain evidence="3">ATCC BAA-793 / NCIMB 8826 / WCFS1</strain>
    </source>
</reference>
<protein>
    <submittedName>
        <fullName evidence="2">Hypothetical membrane protein</fullName>
    </submittedName>
</protein>
<keyword evidence="3" id="KW-1185">Reference proteome</keyword>
<dbReference type="KEGG" id="lpl:lp_2004"/>
<dbReference type="Proteomes" id="UP000000432">
    <property type="component" value="Chromosome"/>
</dbReference>
<proteinExistence type="predicted"/>
<evidence type="ECO:0000256" key="1">
    <source>
        <dbReference type="SAM" id="Phobius"/>
    </source>
</evidence>
<dbReference type="RefSeq" id="WP_011101622.1">
    <property type="nucleotide sequence ID" value="NC_004567.2"/>
</dbReference>
<organism evidence="2 3">
    <name type="scientific">Lactiplantibacillus plantarum (strain ATCC BAA-793 / NCIMB 8826 / WCFS1)</name>
    <name type="common">Lactobacillus plantarum</name>
    <dbReference type="NCBI Taxonomy" id="220668"/>
    <lineage>
        <taxon>Bacteria</taxon>
        <taxon>Bacillati</taxon>
        <taxon>Bacillota</taxon>
        <taxon>Bacilli</taxon>
        <taxon>Lactobacillales</taxon>
        <taxon>Lactobacillaceae</taxon>
        <taxon>Lactiplantibacillus</taxon>
    </lineage>
</organism>
<feature type="transmembrane region" description="Helical" evidence="1">
    <location>
        <begin position="30"/>
        <end position="56"/>
    </location>
</feature>
<dbReference type="EMBL" id="AL935263">
    <property type="protein sequence ID" value="CCC79252.1"/>
    <property type="molecule type" value="Genomic_DNA"/>
</dbReference>
<keyword evidence="1" id="KW-0812">Transmembrane</keyword>
<feature type="transmembrane region" description="Helical" evidence="1">
    <location>
        <begin position="6"/>
        <end position="23"/>
    </location>
</feature>
<dbReference type="STRING" id="220668.lp_2004"/>
<reference evidence="2 3" key="3">
    <citation type="journal article" date="2012" name="J. Bacteriol.">
        <title>Complete resequencing and reannotation of the Lactobacillus plantarum WCFS1 genome.</title>
        <authorList>
            <person name="Siezen R.J."/>
            <person name="Francke C."/>
            <person name="Renckens B."/>
            <person name="Boekhorst J."/>
            <person name="Wels M."/>
            <person name="Kleerebezem M."/>
            <person name="van Hijum S.A.F.T."/>
        </authorList>
    </citation>
    <scope>NUCLEOTIDE SEQUENCE [LARGE SCALE GENOMIC DNA]</scope>
    <source>
        <strain evidence="3">ATCC BAA-793 / NCIMB 8826 / WCFS1</strain>
    </source>
</reference>
<sequence length="246" mass="28787">MNPYFLIIGMVLFGIAFIIYLLVKDKDMQLIVLWVILCFQGIIVLLGITIIIFSLIESLAQTSFSNKELFELLYKTMVKFVIAILTIVTAYIAYQATMSASRESKLQALHSESGWRTALLEVLDHVDWGPNDLEKIRNRINVKWSSNINFDSNNMHDNYIKGLMKEELNKLSHKERITYRDSFKLRQLVRMLLDNDFQVQTGHEIEYCDANSVNRYLELPSRDNEKDVCDMDNIQKMIDVYRKDLR</sequence>
<dbReference type="AlphaFoldDB" id="F9UPW3"/>
<keyword evidence="1" id="KW-0472">Membrane</keyword>
<reference key="2">
    <citation type="submission" date="2011-06" db="EMBL/GenBank/DDBJ databases">
        <title>Complete resequencing and reannotation of the Lactobacillus plantarum WCFS1 genome.</title>
        <authorList>
            <person name="Siezen R.J."/>
            <person name="Francke C."/>
            <person name="Renckens B."/>
            <person name="Boekhorst J."/>
            <person name="Wels M."/>
            <person name="Kleerebezem M."/>
            <person name="van Hijum S.A.F.T."/>
        </authorList>
    </citation>
    <scope>NUCLEOTIDE SEQUENCE</scope>
    <source>
        <strain>WCFS1</strain>
    </source>
</reference>
<feature type="transmembrane region" description="Helical" evidence="1">
    <location>
        <begin position="76"/>
        <end position="94"/>
    </location>
</feature>
<evidence type="ECO:0000313" key="3">
    <source>
        <dbReference type="Proteomes" id="UP000000432"/>
    </source>
</evidence>
<keyword evidence="1" id="KW-1133">Transmembrane helix</keyword>
<dbReference type="PATRIC" id="fig|220668.9.peg.1693"/>
<evidence type="ECO:0000313" key="2">
    <source>
        <dbReference type="EMBL" id="CCC79252.1"/>
    </source>
</evidence>
<dbReference type="EnsemblBacteria" id="CCC79252">
    <property type="protein sequence ID" value="CCC79252"/>
    <property type="gene ID" value="lp_2004"/>
</dbReference>
<gene>
    <name evidence="2" type="ordered locus">lp_2004</name>
</gene>